<dbReference type="Proteomes" id="UP000027195">
    <property type="component" value="Unassembled WGS sequence"/>
</dbReference>
<dbReference type="Gene3D" id="3.40.50.720">
    <property type="entry name" value="NAD(P)-binding Rossmann-like Domain"/>
    <property type="match status" value="1"/>
</dbReference>
<sequence>MPSYLITGASKGLGLEFTKQLLANPANFVLATARNPSGSAELQKLIASTPKDRLVTFALDIGSEDKIKAGAVEAAKYLPNGLDYLINNAGGSIKEEHYIQNVDYEIWQKEIWLNGLAPLATVRAFLPLLRQGKEKKVLFLSSALASIATGDKLPGLVAPYAVTKTTLNMGVRKYGAELQPEGIILRLVHPGWVITDLGKGLEDWVAKNVNWKPTPADVGVAGALKQLHEATIQDTTKFTDYKGDVLAW</sequence>
<organism evidence="1 2">
    <name type="scientific">Botryobasidium botryosum (strain FD-172 SS1)</name>
    <dbReference type="NCBI Taxonomy" id="930990"/>
    <lineage>
        <taxon>Eukaryota</taxon>
        <taxon>Fungi</taxon>
        <taxon>Dikarya</taxon>
        <taxon>Basidiomycota</taxon>
        <taxon>Agaricomycotina</taxon>
        <taxon>Agaricomycetes</taxon>
        <taxon>Cantharellales</taxon>
        <taxon>Botryobasidiaceae</taxon>
        <taxon>Botryobasidium</taxon>
    </lineage>
</organism>
<keyword evidence="2" id="KW-1185">Reference proteome</keyword>
<gene>
    <name evidence="1" type="ORF">BOTBODRAFT_99567</name>
</gene>
<dbReference type="InParanoid" id="A0A067N2P6"/>
<dbReference type="PRINTS" id="PR00081">
    <property type="entry name" value="GDHRDH"/>
</dbReference>
<dbReference type="CDD" id="cd05325">
    <property type="entry name" value="carb_red_sniffer_like_SDR_c"/>
    <property type="match status" value="1"/>
</dbReference>
<dbReference type="PANTHER" id="PTHR45458">
    <property type="entry name" value="SHORT-CHAIN DEHYDROGENASE/REDUCTASE SDR"/>
    <property type="match status" value="1"/>
</dbReference>
<evidence type="ECO:0008006" key="3">
    <source>
        <dbReference type="Google" id="ProtNLM"/>
    </source>
</evidence>
<dbReference type="GO" id="GO:0016616">
    <property type="term" value="F:oxidoreductase activity, acting on the CH-OH group of donors, NAD or NADP as acceptor"/>
    <property type="evidence" value="ECO:0007669"/>
    <property type="project" value="TreeGrafter"/>
</dbReference>
<dbReference type="InterPro" id="IPR036291">
    <property type="entry name" value="NAD(P)-bd_dom_sf"/>
</dbReference>
<evidence type="ECO:0000313" key="2">
    <source>
        <dbReference type="Proteomes" id="UP000027195"/>
    </source>
</evidence>
<dbReference type="OrthoDB" id="9876299at2759"/>
<dbReference type="Pfam" id="PF00106">
    <property type="entry name" value="adh_short"/>
    <property type="match status" value="1"/>
</dbReference>
<dbReference type="EMBL" id="KL198016">
    <property type="protein sequence ID" value="KDQ21230.1"/>
    <property type="molecule type" value="Genomic_DNA"/>
</dbReference>
<dbReference type="HOGENOM" id="CLU_010194_9_1_1"/>
<reference evidence="2" key="1">
    <citation type="journal article" date="2014" name="Proc. Natl. Acad. Sci. U.S.A.">
        <title>Extensive sampling of basidiomycete genomes demonstrates inadequacy of the white-rot/brown-rot paradigm for wood decay fungi.</title>
        <authorList>
            <person name="Riley R."/>
            <person name="Salamov A.A."/>
            <person name="Brown D.W."/>
            <person name="Nagy L.G."/>
            <person name="Floudas D."/>
            <person name="Held B.W."/>
            <person name="Levasseur A."/>
            <person name="Lombard V."/>
            <person name="Morin E."/>
            <person name="Otillar R."/>
            <person name="Lindquist E.A."/>
            <person name="Sun H."/>
            <person name="LaButti K.M."/>
            <person name="Schmutz J."/>
            <person name="Jabbour D."/>
            <person name="Luo H."/>
            <person name="Baker S.E."/>
            <person name="Pisabarro A.G."/>
            <person name="Walton J.D."/>
            <person name="Blanchette R.A."/>
            <person name="Henrissat B."/>
            <person name="Martin F."/>
            <person name="Cullen D."/>
            <person name="Hibbett D.S."/>
            <person name="Grigoriev I.V."/>
        </authorList>
    </citation>
    <scope>NUCLEOTIDE SEQUENCE [LARGE SCALE GENOMIC DNA]</scope>
    <source>
        <strain evidence="2">FD-172 SS1</strain>
    </source>
</reference>
<protein>
    <recommendedName>
        <fullName evidence="3">NAD(P)-binding protein</fullName>
    </recommendedName>
</protein>
<proteinExistence type="predicted"/>
<accession>A0A067N2P6</accession>
<dbReference type="SUPFAM" id="SSF51735">
    <property type="entry name" value="NAD(P)-binding Rossmann-fold domains"/>
    <property type="match status" value="1"/>
</dbReference>
<evidence type="ECO:0000313" key="1">
    <source>
        <dbReference type="EMBL" id="KDQ21230.1"/>
    </source>
</evidence>
<dbReference type="InterPro" id="IPR002347">
    <property type="entry name" value="SDR_fam"/>
</dbReference>
<name>A0A067N2P6_BOTB1</name>
<dbReference type="AlphaFoldDB" id="A0A067N2P6"/>
<dbReference type="PANTHER" id="PTHR45458:SF1">
    <property type="entry name" value="SHORT CHAIN DEHYDROGENASE"/>
    <property type="match status" value="1"/>
</dbReference>
<dbReference type="InterPro" id="IPR052184">
    <property type="entry name" value="SDR_enzymes"/>
</dbReference>